<dbReference type="EMBL" id="CP019728">
    <property type="protein sequence ID" value="AQS53501.1"/>
    <property type="molecule type" value="Genomic_DNA"/>
</dbReference>
<evidence type="ECO:0000313" key="2">
    <source>
        <dbReference type="Proteomes" id="UP000188993"/>
    </source>
</evidence>
<dbReference type="AlphaFoldDB" id="A0A1S6IPL8"/>
<sequence length="75" mass="9198">MDLVLYQAYKEWRKEMFLFQDDLDWDNNSEADFALWDAADHSARDDFNLFLATRTLDQVSFLEMKEMEMRYEEEN</sequence>
<name>A0A1S6IPL8_9LACT</name>
<dbReference type="KEGG" id="jda:BW727_101133"/>
<dbReference type="RefSeq" id="WP_062469020.1">
    <property type="nucleotide sequence ID" value="NZ_BBYN01000010.1"/>
</dbReference>
<dbReference type="Proteomes" id="UP000188993">
    <property type="component" value="Chromosome"/>
</dbReference>
<protein>
    <submittedName>
        <fullName evidence="1">Uncharacterized protein</fullName>
    </submittedName>
</protein>
<organism evidence="1 2">
    <name type="scientific">Jeotgalibaca dankookensis</name>
    <dbReference type="NCBI Taxonomy" id="708126"/>
    <lineage>
        <taxon>Bacteria</taxon>
        <taxon>Bacillati</taxon>
        <taxon>Bacillota</taxon>
        <taxon>Bacilli</taxon>
        <taxon>Lactobacillales</taxon>
        <taxon>Carnobacteriaceae</taxon>
        <taxon>Jeotgalibaca</taxon>
    </lineage>
</organism>
<reference evidence="1 2" key="1">
    <citation type="journal article" date="2014" name="Int. J. Syst. Evol. Microbiol.">
        <title>Jeotgalibaca dankookensis gen. nov., sp. nov., a member of the family Carnobacteriaceae, isolated from seujeot (Korean traditional food).</title>
        <authorList>
            <person name="Lee D.G."/>
            <person name="Trujillo M.E."/>
            <person name="Kang H."/>
            <person name="Ahn T.Y."/>
        </authorList>
    </citation>
    <scope>NUCLEOTIDE SEQUENCE [LARGE SCALE GENOMIC DNA]</scope>
    <source>
        <strain evidence="1 2">EX-07</strain>
    </source>
</reference>
<dbReference type="OrthoDB" id="2135028at2"/>
<gene>
    <name evidence="1" type="ORF">BW727_101133</name>
</gene>
<accession>A0A1S6IPL8</accession>
<proteinExistence type="predicted"/>
<evidence type="ECO:0000313" key="1">
    <source>
        <dbReference type="EMBL" id="AQS53501.1"/>
    </source>
</evidence>
<keyword evidence="2" id="KW-1185">Reference proteome</keyword>